<dbReference type="Proteomes" id="UP000045285">
    <property type="component" value="Unassembled WGS sequence"/>
</dbReference>
<accession>A0A090ED00</accession>
<evidence type="ECO:0000256" key="2">
    <source>
        <dbReference type="ARBA" id="ARBA00023027"/>
    </source>
</evidence>
<gene>
    <name evidence="4" type="ORF">MPL3356_60021</name>
</gene>
<dbReference type="InterPro" id="IPR015590">
    <property type="entry name" value="Aldehyde_DH_dom"/>
</dbReference>
<evidence type="ECO:0000313" key="4">
    <source>
        <dbReference type="EMBL" id="CDX25627.1"/>
    </source>
</evidence>
<dbReference type="PANTHER" id="PTHR43521:SF1">
    <property type="entry name" value="ALPHA-AMINOADIPIC SEMIALDEHYDE DEHYDROGENASE"/>
    <property type="match status" value="1"/>
</dbReference>
<dbReference type="AlphaFoldDB" id="A0A090ED00"/>
<name>A0A090ED00_MESPL</name>
<dbReference type="SUPFAM" id="SSF53720">
    <property type="entry name" value="ALDH-like"/>
    <property type="match status" value="1"/>
</dbReference>
<dbReference type="PANTHER" id="PTHR43521">
    <property type="entry name" value="ALPHA-AMINOADIPIC SEMIALDEHYDE DEHYDROGENASE"/>
    <property type="match status" value="1"/>
</dbReference>
<protein>
    <submittedName>
        <fullName evidence="4">Putative aldehyde dehydrogenase transmembrane protein</fullName>
    </submittedName>
</protein>
<organism evidence="4 5">
    <name type="scientific">Mesorhizobium plurifarium</name>
    <dbReference type="NCBI Taxonomy" id="69974"/>
    <lineage>
        <taxon>Bacteria</taxon>
        <taxon>Pseudomonadati</taxon>
        <taxon>Pseudomonadota</taxon>
        <taxon>Alphaproteobacteria</taxon>
        <taxon>Hyphomicrobiales</taxon>
        <taxon>Phyllobacteriaceae</taxon>
        <taxon>Mesorhizobium</taxon>
    </lineage>
</organism>
<keyword evidence="4" id="KW-0472">Membrane</keyword>
<keyword evidence="5" id="KW-1185">Reference proteome</keyword>
<sequence>MNIAAKNLSIATEAAAILERLGVDKGAYTGGDIRTFSPVTGEQTGGLKTVTSAEAAAKIDQADDAFRAWRLVPAPKRGELVRLFGEELRAAKSDLGRLVSIEAGKIPSEGLGPKCRK</sequence>
<keyword evidence="4" id="KW-0812">Transmembrane</keyword>
<keyword evidence="1" id="KW-0560">Oxidoreductase</keyword>
<evidence type="ECO:0000313" key="5">
    <source>
        <dbReference type="Proteomes" id="UP000045285"/>
    </source>
</evidence>
<dbReference type="Pfam" id="PF00171">
    <property type="entry name" value="Aldedh"/>
    <property type="match status" value="1"/>
</dbReference>
<dbReference type="InterPro" id="IPR016161">
    <property type="entry name" value="Ald_DH/histidinol_DH"/>
</dbReference>
<proteinExistence type="predicted"/>
<keyword evidence="2" id="KW-0520">NAD</keyword>
<reference evidence="5" key="1">
    <citation type="submission" date="2014-08" db="EMBL/GenBank/DDBJ databases">
        <authorList>
            <person name="Moulin L."/>
        </authorList>
    </citation>
    <scope>NUCLEOTIDE SEQUENCE [LARGE SCALE GENOMIC DNA]</scope>
</reference>
<dbReference type="EMBL" id="CCMZ01000056">
    <property type="protein sequence ID" value="CDX25627.1"/>
    <property type="molecule type" value="Genomic_DNA"/>
</dbReference>
<feature type="domain" description="Aldehyde dehydrogenase" evidence="3">
    <location>
        <begin position="32"/>
        <end position="109"/>
    </location>
</feature>
<evidence type="ECO:0000259" key="3">
    <source>
        <dbReference type="Pfam" id="PF00171"/>
    </source>
</evidence>
<dbReference type="GO" id="GO:0004029">
    <property type="term" value="F:aldehyde dehydrogenase (NAD+) activity"/>
    <property type="evidence" value="ECO:0007669"/>
    <property type="project" value="InterPro"/>
</dbReference>
<dbReference type="Gene3D" id="3.40.605.10">
    <property type="entry name" value="Aldehyde Dehydrogenase, Chain A, domain 1"/>
    <property type="match status" value="1"/>
</dbReference>
<dbReference type="InterPro" id="IPR044638">
    <property type="entry name" value="ALDH7A1-like"/>
</dbReference>
<evidence type="ECO:0000256" key="1">
    <source>
        <dbReference type="ARBA" id="ARBA00023002"/>
    </source>
</evidence>
<dbReference type="InterPro" id="IPR016162">
    <property type="entry name" value="Ald_DH_N"/>
</dbReference>